<keyword evidence="5" id="KW-0808">Transferase</keyword>
<organism evidence="8 9">
    <name type="scientific">Metabacillus idriensis</name>
    <dbReference type="NCBI Taxonomy" id="324768"/>
    <lineage>
        <taxon>Bacteria</taxon>
        <taxon>Bacillati</taxon>
        <taxon>Bacillota</taxon>
        <taxon>Bacilli</taxon>
        <taxon>Bacillales</taxon>
        <taxon>Bacillaceae</taxon>
        <taxon>Metabacillus</taxon>
    </lineage>
</organism>
<dbReference type="PANTHER" id="PTHR43775:SF37">
    <property type="entry name" value="SI:DKEY-61P9.11"/>
    <property type="match status" value="1"/>
</dbReference>
<dbReference type="Pfam" id="PF00109">
    <property type="entry name" value="ketoacyl-synt"/>
    <property type="match status" value="1"/>
</dbReference>
<keyword evidence="4" id="KW-0597">Phosphoprotein</keyword>
<sequence>MKLLQNYILSQAAAKNLSKEEAVPLLKELFENQSKTVKTDDIAIVGMSCRFPEADNLDQFWMNMVNGVDSVREFPESRKADVDMPIRDYFKSKRNAPEINYRKGAYLDRIDLFDAEYFNITPAEARCMDPLQRIFLEVTWEALEDAGYAEKELYGSRTGVYVGDTDADYIQLMQTMEPYALPGNTISVIASRVAYLLNLASGSHLIDTACSASLAAVHHAVRGLMTGDCEMAVAGGLNLTLFPIDEGLTDIGIASPDSIARTFDSSANGTVWGEGFGVIVLKTLEKAKKDNDHIYAVIKGSSMNSDGKSNGITAPSALAQTELIKEAWRNAGISPKTVSYIEAHGTGTRLGDPIEIEGITNAFRSFTDEKQFCALGAVKTNLGHLDTAAGIAGLIKTVLLLKNKEIPATLHFNDPNPHINFMESPVYVNTELIPWETKEGTLRRAGVSAFGLAGTNCHVILEEYEESSEVKIAEQSEQERYIFTLSAKSQESFKKLIKRYLAYLPNTKNALTDICYTSNIGRGHYAYRLAIPVSSVSELQECLEQFSKFSEEKLSSSIEDSVYYNYLSKRIERSFEIDKTTEHKTILQEYIAGSEINWEAMYDRNNRRRVPLPVYPFSGKRHWINYTPEQKLPQESSQKNIDQWFYQLNWVEKPLDNLKEKFTKKKRWFIFADEEGVAAALCDLMRKEGHAPILIEKSNCYKKINSDHYHIRPSAQEDYLELLNLSKEDSTELDGIIHLWTTTEIRSSLRNLNDLNNSQDEGVLSLLLLLKALKSYDVSQSIEIKVISNYVNLVAPEDSYIYPEKSTLWGLMKVVAQEFSTYRCSCLDIETIGREVLDVAFEVYQELKDDTAFKDHVSAWRNGKRYTQQLDRMKISDFPKRDIKVRNDGVYLIAGGAGHVGFETCRYLAKQAKVKLVLINRLPLPERNKWEETLIQHTDDKTVNRIRSLIDLEQTGAEVYYYSSDISNLDEMKEIVKDIEVRHGQIHGIINATMDLDESFLEHQEKTRFLQTMKSKIHGTWVLNEVTKEQELDFFLLFSSVSSFLGGEGLGSYAASNAFMDQYAKYQSLRGRDIMAIDWSYLEMGATTEQLAATNALSRPISSEEYGQVLNRIFKYHLTQPVIANIRSHDLAQVLTLLNIRFSASLTQELNQSESMLLDAETATKILASFHELKKLITSNDEINDILKRNIELGASLVSFEEDLHNSFKAESASSKEIGNERLKIKVTLKGSENGKYNETENRLGQIWAEVLGYEEINIHTDFFENGDSLMLMSVINQIKDQFDIEIPIQVFFQEPTVFGLSQWIDELNENDNSEEDEITILPREFAEK</sequence>
<dbReference type="PROSITE" id="PS50075">
    <property type="entry name" value="CARRIER"/>
    <property type="match status" value="1"/>
</dbReference>
<dbReference type="InterPro" id="IPR016039">
    <property type="entry name" value="Thiolase-like"/>
</dbReference>
<dbReference type="InterPro" id="IPR036291">
    <property type="entry name" value="NAD(P)-bd_dom_sf"/>
</dbReference>
<feature type="domain" description="Ketosynthase family 3 (KS3)" evidence="7">
    <location>
        <begin position="39"/>
        <end position="463"/>
    </location>
</feature>
<dbReference type="GO" id="GO:0005737">
    <property type="term" value="C:cytoplasm"/>
    <property type="evidence" value="ECO:0007669"/>
    <property type="project" value="TreeGrafter"/>
</dbReference>
<dbReference type="Gene3D" id="1.10.1200.10">
    <property type="entry name" value="ACP-like"/>
    <property type="match status" value="1"/>
</dbReference>
<dbReference type="Pfam" id="PF08659">
    <property type="entry name" value="KR"/>
    <property type="match status" value="1"/>
</dbReference>
<dbReference type="FunFam" id="3.40.47.10:FF:000019">
    <property type="entry name" value="Polyketide synthase type I"/>
    <property type="match status" value="1"/>
</dbReference>
<dbReference type="SMART" id="SM00825">
    <property type="entry name" value="PKS_KS"/>
    <property type="match status" value="1"/>
</dbReference>
<dbReference type="InterPro" id="IPR014030">
    <property type="entry name" value="Ketoacyl_synth_N"/>
</dbReference>
<feature type="domain" description="Carrier" evidence="6">
    <location>
        <begin position="1235"/>
        <end position="1309"/>
    </location>
</feature>
<dbReference type="GO" id="GO:0006633">
    <property type="term" value="P:fatty acid biosynthetic process"/>
    <property type="evidence" value="ECO:0007669"/>
    <property type="project" value="TreeGrafter"/>
</dbReference>
<keyword evidence="9" id="KW-1185">Reference proteome</keyword>
<accession>A0A6I2MCV6</accession>
<evidence type="ECO:0000256" key="5">
    <source>
        <dbReference type="ARBA" id="ARBA00022679"/>
    </source>
</evidence>
<dbReference type="CDD" id="cd00833">
    <property type="entry name" value="PKS"/>
    <property type="match status" value="1"/>
</dbReference>
<dbReference type="InterPro" id="IPR013968">
    <property type="entry name" value="PKS_KR"/>
</dbReference>
<dbReference type="PROSITE" id="PS52004">
    <property type="entry name" value="KS3_2"/>
    <property type="match status" value="1"/>
</dbReference>
<dbReference type="SMART" id="SM00823">
    <property type="entry name" value="PKS_PP"/>
    <property type="match status" value="1"/>
</dbReference>
<evidence type="ECO:0000256" key="3">
    <source>
        <dbReference type="ARBA" id="ARBA00022450"/>
    </source>
</evidence>
<dbReference type="InterPro" id="IPR014031">
    <property type="entry name" value="Ketoacyl_synth_C"/>
</dbReference>
<keyword evidence="3" id="KW-0596">Phosphopantetheine</keyword>
<evidence type="ECO:0000256" key="4">
    <source>
        <dbReference type="ARBA" id="ARBA00022553"/>
    </source>
</evidence>
<dbReference type="InterPro" id="IPR050091">
    <property type="entry name" value="PKS_NRPS_Biosynth_Enz"/>
</dbReference>
<dbReference type="Pfam" id="PF00550">
    <property type="entry name" value="PP-binding"/>
    <property type="match status" value="1"/>
</dbReference>
<dbReference type="GO" id="GO:0005886">
    <property type="term" value="C:plasma membrane"/>
    <property type="evidence" value="ECO:0007669"/>
    <property type="project" value="TreeGrafter"/>
</dbReference>
<dbReference type="GO" id="GO:0071770">
    <property type="term" value="P:DIM/DIP cell wall layer assembly"/>
    <property type="evidence" value="ECO:0007669"/>
    <property type="project" value="TreeGrafter"/>
</dbReference>
<dbReference type="Gene3D" id="1.10.1240.100">
    <property type="match status" value="1"/>
</dbReference>
<dbReference type="Pfam" id="PF02801">
    <property type="entry name" value="Ketoacyl-synt_C"/>
    <property type="match status" value="1"/>
</dbReference>
<dbReference type="Gene3D" id="3.40.47.10">
    <property type="match status" value="1"/>
</dbReference>
<comment type="function">
    <text evidence="1">Involved in some intermediate steps for the synthesis of the antibiotic polyketide bacillaene which is involved in secondary metabolism.</text>
</comment>
<dbReference type="SMART" id="SM00822">
    <property type="entry name" value="PKS_KR"/>
    <property type="match status" value="1"/>
</dbReference>
<dbReference type="InterPro" id="IPR036736">
    <property type="entry name" value="ACP-like_sf"/>
</dbReference>
<evidence type="ECO:0000313" key="8">
    <source>
        <dbReference type="EMBL" id="MRX56175.1"/>
    </source>
</evidence>
<protein>
    <submittedName>
        <fullName evidence="8">SDR family NAD(P)-dependent oxidoreductase</fullName>
    </submittedName>
</protein>
<dbReference type="SUPFAM" id="SSF51735">
    <property type="entry name" value="NAD(P)-binding Rossmann-fold domains"/>
    <property type="match status" value="2"/>
</dbReference>
<dbReference type="InterPro" id="IPR049490">
    <property type="entry name" value="C883_1060-like_KR_N"/>
</dbReference>
<dbReference type="EMBL" id="WKKF01000009">
    <property type="protein sequence ID" value="MRX56175.1"/>
    <property type="molecule type" value="Genomic_DNA"/>
</dbReference>
<dbReference type="RefSeq" id="WP_170292846.1">
    <property type="nucleotide sequence ID" value="NZ_CAJFZX010000011.1"/>
</dbReference>
<dbReference type="Gene3D" id="3.40.50.720">
    <property type="entry name" value="NAD(P)-binding Rossmann-like Domain"/>
    <property type="match status" value="1"/>
</dbReference>
<gene>
    <name evidence="8" type="ORF">GJU41_19640</name>
</gene>
<proteinExistence type="predicted"/>
<dbReference type="GO" id="GO:0004312">
    <property type="term" value="F:fatty acid synthase activity"/>
    <property type="evidence" value="ECO:0007669"/>
    <property type="project" value="TreeGrafter"/>
</dbReference>
<dbReference type="PANTHER" id="PTHR43775">
    <property type="entry name" value="FATTY ACID SYNTHASE"/>
    <property type="match status" value="1"/>
</dbReference>
<dbReference type="CDD" id="cd08953">
    <property type="entry name" value="KR_2_SDR_x"/>
    <property type="match status" value="1"/>
</dbReference>
<dbReference type="GO" id="GO:0031177">
    <property type="term" value="F:phosphopantetheine binding"/>
    <property type="evidence" value="ECO:0007669"/>
    <property type="project" value="InterPro"/>
</dbReference>
<dbReference type="InterPro" id="IPR020841">
    <property type="entry name" value="PKS_Beta-ketoAc_synthase_dom"/>
</dbReference>
<evidence type="ECO:0000256" key="1">
    <source>
        <dbReference type="ARBA" id="ARBA00003299"/>
    </source>
</evidence>
<comment type="caution">
    <text evidence="8">The sequence shown here is derived from an EMBL/GenBank/DDBJ whole genome shotgun (WGS) entry which is preliminary data.</text>
</comment>
<dbReference type="Pfam" id="PF21394">
    <property type="entry name" value="Beta-ketacyl_N"/>
    <property type="match status" value="1"/>
</dbReference>
<dbReference type="InterPro" id="IPR009081">
    <property type="entry name" value="PP-bd_ACP"/>
</dbReference>
<dbReference type="SUPFAM" id="SSF47336">
    <property type="entry name" value="ACP-like"/>
    <property type="match status" value="1"/>
</dbReference>
<dbReference type="Proteomes" id="UP000441585">
    <property type="component" value="Unassembled WGS sequence"/>
</dbReference>
<evidence type="ECO:0000259" key="6">
    <source>
        <dbReference type="PROSITE" id="PS50075"/>
    </source>
</evidence>
<reference evidence="8 9" key="1">
    <citation type="submission" date="2019-11" db="EMBL/GenBank/DDBJ databases">
        <title>Bacillus idriensis genome.</title>
        <authorList>
            <person name="Konopka E.N."/>
            <person name="Newman J.D."/>
        </authorList>
    </citation>
    <scope>NUCLEOTIDE SEQUENCE [LARGE SCALE GENOMIC DNA]</scope>
    <source>
        <strain evidence="8 9">DSM 19097</strain>
    </source>
</reference>
<evidence type="ECO:0000313" key="9">
    <source>
        <dbReference type="Proteomes" id="UP000441585"/>
    </source>
</evidence>
<name>A0A6I2MCV6_9BACI</name>
<dbReference type="InterPro" id="IPR020806">
    <property type="entry name" value="PKS_PP-bd"/>
</dbReference>
<comment type="pathway">
    <text evidence="2">Antibiotic biosynthesis; bacillaene biosynthesis.</text>
</comment>
<dbReference type="SUPFAM" id="SSF53901">
    <property type="entry name" value="Thiolase-like"/>
    <property type="match status" value="1"/>
</dbReference>
<evidence type="ECO:0000256" key="2">
    <source>
        <dbReference type="ARBA" id="ARBA00004789"/>
    </source>
</evidence>
<evidence type="ECO:0000259" key="7">
    <source>
        <dbReference type="PROSITE" id="PS52004"/>
    </source>
</evidence>
<dbReference type="Pfam" id="PF22621">
    <property type="entry name" value="CurL-like_PKS_C"/>
    <property type="match status" value="1"/>
</dbReference>
<dbReference type="InterPro" id="IPR057326">
    <property type="entry name" value="KR_dom"/>
</dbReference>